<dbReference type="AlphaFoldDB" id="A0A0A9A409"/>
<accession>A0A0A9A409</accession>
<sequence>MFPPFLDPGRLQWTASDSSQASRFRGR</sequence>
<name>A0A0A9A409_ARUDO</name>
<reference evidence="1" key="1">
    <citation type="submission" date="2014-09" db="EMBL/GenBank/DDBJ databases">
        <authorList>
            <person name="Magalhaes I.L.F."/>
            <person name="Oliveira U."/>
            <person name="Santos F.R."/>
            <person name="Vidigal T.H.D.A."/>
            <person name="Brescovit A.D."/>
            <person name="Santos A.J."/>
        </authorList>
    </citation>
    <scope>NUCLEOTIDE SEQUENCE</scope>
    <source>
        <tissue evidence="1">Shoot tissue taken approximately 20 cm above the soil surface</tissue>
    </source>
</reference>
<reference evidence="1" key="2">
    <citation type="journal article" date="2015" name="Data Brief">
        <title>Shoot transcriptome of the giant reed, Arundo donax.</title>
        <authorList>
            <person name="Barrero R.A."/>
            <person name="Guerrero F.D."/>
            <person name="Moolhuijzen P."/>
            <person name="Goolsby J.A."/>
            <person name="Tidwell J."/>
            <person name="Bellgard S.E."/>
            <person name="Bellgard M.I."/>
        </authorList>
    </citation>
    <scope>NUCLEOTIDE SEQUENCE</scope>
    <source>
        <tissue evidence="1">Shoot tissue taken approximately 20 cm above the soil surface</tissue>
    </source>
</reference>
<evidence type="ECO:0000313" key="1">
    <source>
        <dbReference type="EMBL" id="JAD43740.1"/>
    </source>
</evidence>
<protein>
    <submittedName>
        <fullName evidence="1">Uncharacterized protein</fullName>
    </submittedName>
</protein>
<organism evidence="1">
    <name type="scientific">Arundo donax</name>
    <name type="common">Giant reed</name>
    <name type="synonym">Donax arundinaceus</name>
    <dbReference type="NCBI Taxonomy" id="35708"/>
    <lineage>
        <taxon>Eukaryota</taxon>
        <taxon>Viridiplantae</taxon>
        <taxon>Streptophyta</taxon>
        <taxon>Embryophyta</taxon>
        <taxon>Tracheophyta</taxon>
        <taxon>Spermatophyta</taxon>
        <taxon>Magnoliopsida</taxon>
        <taxon>Liliopsida</taxon>
        <taxon>Poales</taxon>
        <taxon>Poaceae</taxon>
        <taxon>PACMAD clade</taxon>
        <taxon>Arundinoideae</taxon>
        <taxon>Arundineae</taxon>
        <taxon>Arundo</taxon>
    </lineage>
</organism>
<dbReference type="EMBL" id="GBRH01254155">
    <property type="protein sequence ID" value="JAD43740.1"/>
    <property type="molecule type" value="Transcribed_RNA"/>
</dbReference>
<proteinExistence type="predicted"/>